<dbReference type="PANTHER" id="PTHR22594:SF34">
    <property type="entry name" value="ASPARAGINE--TRNA LIGASE, MITOCHONDRIAL-RELATED"/>
    <property type="match status" value="1"/>
</dbReference>
<evidence type="ECO:0000256" key="7">
    <source>
        <dbReference type="ARBA" id="ARBA00023146"/>
    </source>
</evidence>
<dbReference type="CDD" id="cd04318">
    <property type="entry name" value="EcAsnRS_like_N"/>
    <property type="match status" value="1"/>
</dbReference>
<dbReference type="InterPro" id="IPR004364">
    <property type="entry name" value="Aa-tRNA-synt_II"/>
</dbReference>
<dbReference type="NCBIfam" id="TIGR00457">
    <property type="entry name" value="asnS"/>
    <property type="match status" value="1"/>
</dbReference>
<keyword evidence="3" id="KW-0436">Ligase</keyword>
<sequence>MALMTTRMMVRNGAECLGRSAPSLRSVLRCAPSTQRATLASPGAPTPVRLGVGGAGRSMVSIRASSVTTTADTAAATSASAPFKRHERIAAIKGKDQGKSRVGDTVQLRGWVRTVRAQKDLSFIEVNDGSSLSGIQAVVNGDVPGREHLDAGDITTGAAVVIKGIVVESPGGKQAVEVAVESIKLIGGADASTFPLQKKRHTLEYLRSIAHLRPRTNTIGAVTRVRNQLAYATHTFFQQHGFQYVNTPIVTASDCEGAGEQFQVTTLINGIDGPSVASAQSNVASEADITAAKAAAAEQGVVVKTLKDAKKEGKATKEEVDEAVAELLALKAKAESLENSPAAAAAGGDIPRDAAGAVDYGKDFFGKPSYLTVSGQLNAEIYACAMRDVYTFGPTFRAENSNTSRHLAEFWMVEPELAFADLQDDMDCAEAYLKHCLTHVLEHCDEDLEFFEKNISKDNLRERLRGVATSDFARITYTEAVDHVLKAKKKFEFPVEWGCDLQSEHERYLTEEVFKNRPVIVRDYPKAVKAFYMRENDDGKTVAAMDVLVPKVGELMGGSQREERLDVLERRIEEVGLEKESYWWYLDLRRYGSVPHAGFGLGFERLVQYVTGVENIRDVIPFPRYPGSAEF</sequence>
<keyword evidence="5" id="KW-0067">ATP-binding</keyword>
<dbReference type="Gene3D" id="1.10.287.10">
    <property type="entry name" value="S15/NS1, RNA-binding"/>
    <property type="match status" value="1"/>
</dbReference>
<organism evidence="12 13">
    <name type="scientific">Micromonas commoda (strain RCC299 / NOUM17 / CCMP2709)</name>
    <name type="common">Picoplanktonic green alga</name>
    <dbReference type="NCBI Taxonomy" id="296587"/>
    <lineage>
        <taxon>Eukaryota</taxon>
        <taxon>Viridiplantae</taxon>
        <taxon>Chlorophyta</taxon>
        <taxon>Mamiellophyceae</taxon>
        <taxon>Mamiellales</taxon>
        <taxon>Mamiellaceae</taxon>
        <taxon>Micromonas</taxon>
    </lineage>
</organism>
<dbReference type="OMA" id="PEMAFYD"/>
<dbReference type="FunCoup" id="C1E8C3">
    <property type="interactions" value="1452"/>
</dbReference>
<dbReference type="GO" id="GO:0004816">
    <property type="term" value="F:asparagine-tRNA ligase activity"/>
    <property type="evidence" value="ECO:0007669"/>
    <property type="project" value="UniProtKB-EC"/>
</dbReference>
<evidence type="ECO:0000256" key="8">
    <source>
        <dbReference type="ARBA" id="ARBA00047844"/>
    </source>
</evidence>
<evidence type="ECO:0000259" key="10">
    <source>
        <dbReference type="PROSITE" id="PS50862"/>
    </source>
</evidence>
<dbReference type="GO" id="GO:0006421">
    <property type="term" value="P:asparaginyl-tRNA aminoacylation"/>
    <property type="evidence" value="ECO:0007669"/>
    <property type="project" value="InterPro"/>
</dbReference>
<keyword evidence="6" id="KW-0648">Protein biosynthesis</keyword>
<dbReference type="InterPro" id="IPR004365">
    <property type="entry name" value="NA-bd_OB_tRNA"/>
</dbReference>
<dbReference type="Pfam" id="PF01336">
    <property type="entry name" value="tRNA_anti-codon"/>
    <property type="match status" value="1"/>
</dbReference>
<dbReference type="NCBIfam" id="NF003037">
    <property type="entry name" value="PRK03932.1"/>
    <property type="match status" value="1"/>
</dbReference>
<dbReference type="EMBL" id="CP001327">
    <property type="protein sequence ID" value="ACO64125.1"/>
    <property type="molecule type" value="Genomic_DNA"/>
</dbReference>
<dbReference type="InterPro" id="IPR009068">
    <property type="entry name" value="uS15_NS1_RNA-bd_sf"/>
</dbReference>
<keyword evidence="13" id="KW-1185">Reference proteome</keyword>
<dbReference type="EC" id="6.1.1.22" evidence="2"/>
<evidence type="ECO:0000256" key="1">
    <source>
        <dbReference type="ARBA" id="ARBA00008226"/>
    </source>
</evidence>
<dbReference type="PROSITE" id="PS51185">
    <property type="entry name" value="WHEP_TRS_2"/>
    <property type="match status" value="1"/>
</dbReference>
<dbReference type="InParanoid" id="C1E8C3"/>
<dbReference type="eggNOG" id="KOG0554">
    <property type="taxonomic scope" value="Eukaryota"/>
</dbReference>
<dbReference type="Gene3D" id="3.30.930.10">
    <property type="entry name" value="Bira Bifunctional Protein, Domain 2"/>
    <property type="match status" value="1"/>
</dbReference>
<keyword evidence="9" id="KW-0175">Coiled coil</keyword>
<dbReference type="InterPro" id="IPR045864">
    <property type="entry name" value="aa-tRNA-synth_II/BPL/LPL"/>
</dbReference>
<evidence type="ECO:0000313" key="13">
    <source>
        <dbReference type="Proteomes" id="UP000002009"/>
    </source>
</evidence>
<proteinExistence type="inferred from homology"/>
<dbReference type="RefSeq" id="XP_002502867.1">
    <property type="nucleotide sequence ID" value="XM_002502821.1"/>
</dbReference>
<evidence type="ECO:0000256" key="9">
    <source>
        <dbReference type="SAM" id="Coils"/>
    </source>
</evidence>
<dbReference type="InterPro" id="IPR000738">
    <property type="entry name" value="WHEP-TRS_dom"/>
</dbReference>
<evidence type="ECO:0000256" key="6">
    <source>
        <dbReference type="ARBA" id="ARBA00022917"/>
    </source>
</evidence>
<dbReference type="OrthoDB" id="1931232at2759"/>
<dbReference type="PROSITE" id="PS50862">
    <property type="entry name" value="AA_TRNA_LIGASE_II"/>
    <property type="match status" value="1"/>
</dbReference>
<dbReference type="Pfam" id="PF00152">
    <property type="entry name" value="tRNA-synt_2"/>
    <property type="match status" value="2"/>
</dbReference>
<dbReference type="SUPFAM" id="SSF50249">
    <property type="entry name" value="Nucleic acid-binding proteins"/>
    <property type="match status" value="1"/>
</dbReference>
<feature type="coiled-coil region" evidence="9">
    <location>
        <begin position="306"/>
        <end position="340"/>
    </location>
</feature>
<dbReference type="HAMAP" id="MF_00534">
    <property type="entry name" value="Asn_tRNA_synth"/>
    <property type="match status" value="1"/>
</dbReference>
<evidence type="ECO:0000259" key="11">
    <source>
        <dbReference type="PROSITE" id="PS51185"/>
    </source>
</evidence>
<dbReference type="PRINTS" id="PR01042">
    <property type="entry name" value="TRNASYNTHASP"/>
</dbReference>
<name>C1E8C3_MICCC</name>
<dbReference type="GeneID" id="8244519"/>
<accession>C1E8C3</accession>
<keyword evidence="7" id="KW-0030">Aminoacyl-tRNA synthetase</keyword>
<comment type="similarity">
    <text evidence="1">Belongs to the class-II aminoacyl-tRNA synthetase family.</text>
</comment>
<dbReference type="Proteomes" id="UP000002009">
    <property type="component" value="Chromosome 6"/>
</dbReference>
<dbReference type="FunFam" id="3.30.930.10:FF:000016">
    <property type="entry name" value="Asparagine--tRNA ligase"/>
    <property type="match status" value="1"/>
</dbReference>
<feature type="domain" description="WHEP-TRS" evidence="11">
    <location>
        <begin position="288"/>
        <end position="348"/>
    </location>
</feature>
<dbReference type="InterPro" id="IPR002312">
    <property type="entry name" value="Asp/Asn-tRNA-synth_IIb"/>
</dbReference>
<dbReference type="InterPro" id="IPR012340">
    <property type="entry name" value="NA-bd_OB-fold"/>
</dbReference>
<dbReference type="SUPFAM" id="SSF55681">
    <property type="entry name" value="Class II aaRS and biotin synthetases"/>
    <property type="match status" value="1"/>
</dbReference>
<dbReference type="GO" id="GO:0005739">
    <property type="term" value="C:mitochondrion"/>
    <property type="evidence" value="ECO:0007669"/>
    <property type="project" value="TreeGrafter"/>
</dbReference>
<gene>
    <name evidence="12" type="ORF">MICPUN_59321</name>
</gene>
<dbReference type="SUPFAM" id="SSF47060">
    <property type="entry name" value="S15/NS1 RNA-binding domain"/>
    <property type="match status" value="1"/>
</dbReference>
<dbReference type="Gene3D" id="2.40.50.140">
    <property type="entry name" value="Nucleic acid-binding proteins"/>
    <property type="match status" value="1"/>
</dbReference>
<comment type="catalytic activity">
    <reaction evidence="8">
        <text>tRNA(Asn) + L-asparagine + ATP = L-asparaginyl-tRNA(Asn) + AMP + diphosphate + H(+)</text>
        <dbReference type="Rhea" id="RHEA:11180"/>
        <dbReference type="Rhea" id="RHEA-COMP:9659"/>
        <dbReference type="Rhea" id="RHEA-COMP:9674"/>
        <dbReference type="ChEBI" id="CHEBI:15378"/>
        <dbReference type="ChEBI" id="CHEBI:30616"/>
        <dbReference type="ChEBI" id="CHEBI:33019"/>
        <dbReference type="ChEBI" id="CHEBI:58048"/>
        <dbReference type="ChEBI" id="CHEBI:78442"/>
        <dbReference type="ChEBI" id="CHEBI:78515"/>
        <dbReference type="ChEBI" id="CHEBI:456215"/>
        <dbReference type="EC" id="6.1.1.22"/>
    </reaction>
</comment>
<dbReference type="PANTHER" id="PTHR22594">
    <property type="entry name" value="ASPARTYL/LYSYL-TRNA SYNTHETASE"/>
    <property type="match status" value="1"/>
</dbReference>
<dbReference type="KEGG" id="mis:MICPUN_59321"/>
<dbReference type="InterPro" id="IPR004522">
    <property type="entry name" value="Asn-tRNA-ligase"/>
</dbReference>
<evidence type="ECO:0000256" key="2">
    <source>
        <dbReference type="ARBA" id="ARBA00012816"/>
    </source>
</evidence>
<dbReference type="CDD" id="cd00776">
    <property type="entry name" value="AsxRS_core"/>
    <property type="match status" value="1"/>
</dbReference>
<dbReference type="AlphaFoldDB" id="C1E8C3"/>
<dbReference type="STRING" id="296587.C1E8C3"/>
<reference evidence="12 13" key="1">
    <citation type="journal article" date="2009" name="Science">
        <title>Green evolution and dynamic adaptations revealed by genomes of the marine picoeukaryotes Micromonas.</title>
        <authorList>
            <person name="Worden A.Z."/>
            <person name="Lee J.H."/>
            <person name="Mock T."/>
            <person name="Rouze P."/>
            <person name="Simmons M.P."/>
            <person name="Aerts A.L."/>
            <person name="Allen A.E."/>
            <person name="Cuvelier M.L."/>
            <person name="Derelle E."/>
            <person name="Everett M.V."/>
            <person name="Foulon E."/>
            <person name="Grimwood J."/>
            <person name="Gundlach H."/>
            <person name="Henrissat B."/>
            <person name="Napoli C."/>
            <person name="McDonald S.M."/>
            <person name="Parker M.S."/>
            <person name="Rombauts S."/>
            <person name="Salamov A."/>
            <person name="Von Dassow P."/>
            <person name="Badger J.H."/>
            <person name="Coutinho P.M."/>
            <person name="Demir E."/>
            <person name="Dubchak I."/>
            <person name="Gentemann C."/>
            <person name="Eikrem W."/>
            <person name="Gready J.E."/>
            <person name="John U."/>
            <person name="Lanier W."/>
            <person name="Lindquist E.A."/>
            <person name="Lucas S."/>
            <person name="Mayer K.F."/>
            <person name="Moreau H."/>
            <person name="Not F."/>
            <person name="Otillar R."/>
            <person name="Panaud O."/>
            <person name="Pangilinan J."/>
            <person name="Paulsen I."/>
            <person name="Piegu B."/>
            <person name="Poliakov A."/>
            <person name="Robbens S."/>
            <person name="Schmutz J."/>
            <person name="Toulza E."/>
            <person name="Wyss T."/>
            <person name="Zelensky A."/>
            <person name="Zhou K."/>
            <person name="Armbrust E.V."/>
            <person name="Bhattacharya D."/>
            <person name="Goodenough U.W."/>
            <person name="Van de Peer Y."/>
            <person name="Grigoriev I.V."/>
        </authorList>
    </citation>
    <scope>NUCLEOTIDE SEQUENCE [LARGE SCALE GENOMIC DNA]</scope>
    <source>
        <strain evidence="13">RCC299 / NOUM17</strain>
    </source>
</reference>
<dbReference type="InterPro" id="IPR006195">
    <property type="entry name" value="aa-tRNA-synth_II"/>
</dbReference>
<protein>
    <recommendedName>
        <fullName evidence="2">asparagine--tRNA ligase</fullName>
        <ecNumber evidence="2">6.1.1.22</ecNumber>
    </recommendedName>
</protein>
<evidence type="ECO:0000256" key="3">
    <source>
        <dbReference type="ARBA" id="ARBA00022598"/>
    </source>
</evidence>
<keyword evidence="4" id="KW-0547">Nucleotide-binding</keyword>
<dbReference type="GO" id="GO:0005524">
    <property type="term" value="F:ATP binding"/>
    <property type="evidence" value="ECO:0007669"/>
    <property type="project" value="UniProtKB-KW"/>
</dbReference>
<evidence type="ECO:0000313" key="12">
    <source>
        <dbReference type="EMBL" id="ACO64125.1"/>
    </source>
</evidence>
<dbReference type="CDD" id="cd01200">
    <property type="entry name" value="WHEPGMRS_RNA"/>
    <property type="match status" value="1"/>
</dbReference>
<dbReference type="GO" id="GO:0003676">
    <property type="term" value="F:nucleic acid binding"/>
    <property type="evidence" value="ECO:0007669"/>
    <property type="project" value="InterPro"/>
</dbReference>
<evidence type="ECO:0000256" key="5">
    <source>
        <dbReference type="ARBA" id="ARBA00022840"/>
    </source>
</evidence>
<evidence type="ECO:0000256" key="4">
    <source>
        <dbReference type="ARBA" id="ARBA00022741"/>
    </source>
</evidence>
<feature type="domain" description="Aminoacyl-transfer RNA synthetases class-II family profile" evidence="10">
    <location>
        <begin position="389"/>
        <end position="621"/>
    </location>
</feature>